<evidence type="ECO:0000313" key="1">
    <source>
        <dbReference type="EMBL" id="CAL1354801.1"/>
    </source>
</evidence>
<dbReference type="AlphaFoldDB" id="A0AAV2CG06"/>
<proteinExistence type="predicted"/>
<name>A0AAV2CG06_9ROSI</name>
<accession>A0AAV2CG06</accession>
<dbReference type="Proteomes" id="UP001497516">
    <property type="component" value="Chromosome 1"/>
</dbReference>
<reference evidence="1 2" key="1">
    <citation type="submission" date="2024-04" db="EMBL/GenBank/DDBJ databases">
        <authorList>
            <person name="Fracassetti M."/>
        </authorList>
    </citation>
    <scope>NUCLEOTIDE SEQUENCE [LARGE SCALE GENOMIC DNA]</scope>
</reference>
<sequence>MASRLSSSGGGATRVDCDVVVGDTDDRKGARWRDIKIFSAFLYRNGNFNLRRWCGDSIGSYDGPTASCNCNIQGCHHSIDEFDG</sequence>
<organism evidence="1 2">
    <name type="scientific">Linum trigynum</name>
    <dbReference type="NCBI Taxonomy" id="586398"/>
    <lineage>
        <taxon>Eukaryota</taxon>
        <taxon>Viridiplantae</taxon>
        <taxon>Streptophyta</taxon>
        <taxon>Embryophyta</taxon>
        <taxon>Tracheophyta</taxon>
        <taxon>Spermatophyta</taxon>
        <taxon>Magnoliopsida</taxon>
        <taxon>eudicotyledons</taxon>
        <taxon>Gunneridae</taxon>
        <taxon>Pentapetalae</taxon>
        <taxon>rosids</taxon>
        <taxon>fabids</taxon>
        <taxon>Malpighiales</taxon>
        <taxon>Linaceae</taxon>
        <taxon>Linum</taxon>
    </lineage>
</organism>
<protein>
    <submittedName>
        <fullName evidence="1">Uncharacterized protein</fullName>
    </submittedName>
</protein>
<keyword evidence="2" id="KW-1185">Reference proteome</keyword>
<gene>
    <name evidence="1" type="ORF">LTRI10_LOCUS2589</name>
</gene>
<dbReference type="EMBL" id="OZ034813">
    <property type="protein sequence ID" value="CAL1354801.1"/>
    <property type="molecule type" value="Genomic_DNA"/>
</dbReference>
<evidence type="ECO:0000313" key="2">
    <source>
        <dbReference type="Proteomes" id="UP001497516"/>
    </source>
</evidence>